<dbReference type="Proteomes" id="UP000001213">
    <property type="component" value="Chromosome"/>
</dbReference>
<evidence type="ECO:0000313" key="7">
    <source>
        <dbReference type="EMBL" id="ADG78202.1"/>
    </source>
</evidence>
<dbReference type="eggNOG" id="COG2244">
    <property type="taxonomic scope" value="Bacteria"/>
</dbReference>
<dbReference type="InterPro" id="IPR002797">
    <property type="entry name" value="Polysacc_synth"/>
</dbReference>
<evidence type="ECO:0000256" key="1">
    <source>
        <dbReference type="ARBA" id="ARBA00004651"/>
    </source>
</evidence>
<dbReference type="InterPro" id="IPR050833">
    <property type="entry name" value="Poly_Biosynth_Transport"/>
</dbReference>
<reference evidence="7 8" key="2">
    <citation type="journal article" date="2011" name="Stand. Genomic Sci.">
        <title>Complete genome sequence of Tsukamurella paurometabola type strain (no. 33).</title>
        <authorList>
            <person name="Munk A.C."/>
            <person name="Lapidus A."/>
            <person name="Lucas S."/>
            <person name="Nolan M."/>
            <person name="Tice H."/>
            <person name="Cheng J.F."/>
            <person name="Del Rio T.G."/>
            <person name="Goodwin L."/>
            <person name="Pitluck S."/>
            <person name="Liolios K."/>
            <person name="Huntemann M."/>
            <person name="Ivanova N."/>
            <person name="Mavromatis K."/>
            <person name="Mikhailova N."/>
            <person name="Pati A."/>
            <person name="Chen A."/>
            <person name="Palaniappan K."/>
            <person name="Tapia R."/>
            <person name="Han C."/>
            <person name="Land M."/>
            <person name="Hauser L."/>
            <person name="Chang Y.J."/>
            <person name="Jeffries C.D."/>
            <person name="Brettin T."/>
            <person name="Yasawong M."/>
            <person name="Brambilla E.M."/>
            <person name="Rohde M."/>
            <person name="Sikorski J."/>
            <person name="Goker M."/>
            <person name="Detter J.C."/>
            <person name="Woyke T."/>
            <person name="Bristow J."/>
            <person name="Eisen J.A."/>
            <person name="Markowitz V."/>
            <person name="Hugenholtz P."/>
            <person name="Kyrpides N.C."/>
            <person name="Klenk H.P."/>
        </authorList>
    </citation>
    <scope>NUCLEOTIDE SEQUENCE [LARGE SCALE GENOMIC DNA]</scope>
    <source>
        <strain evidence="8">ATCC 8368 / DSM 20162 / CCUG 35730 / CIP 100753 / JCM 10117 / KCTC 9821 / NBRC 16120 / NCIMB 702349 / NCTC 13040</strain>
    </source>
</reference>
<evidence type="ECO:0000256" key="4">
    <source>
        <dbReference type="ARBA" id="ARBA00022989"/>
    </source>
</evidence>
<protein>
    <submittedName>
        <fullName evidence="7">Polysaccharide biosynthesis protein</fullName>
    </submittedName>
</protein>
<comment type="subcellular location">
    <subcellularLocation>
        <location evidence="1">Cell membrane</location>
        <topology evidence="1">Multi-pass membrane protein</topology>
    </subcellularLocation>
</comment>
<dbReference type="GO" id="GO:0005886">
    <property type="term" value="C:plasma membrane"/>
    <property type="evidence" value="ECO:0007669"/>
    <property type="project" value="UniProtKB-SubCell"/>
</dbReference>
<keyword evidence="2" id="KW-1003">Cell membrane</keyword>
<organism evidence="7 8">
    <name type="scientific">Tsukamurella paurometabola (strain ATCC 8368 / DSM 20162 / CCUG 35730 / CIP 100753 / JCM 10117 / KCTC 9821 / NBRC 16120 / NCIMB 702349 / NCTC 13040)</name>
    <name type="common">Corynebacterium paurometabolum</name>
    <dbReference type="NCBI Taxonomy" id="521096"/>
    <lineage>
        <taxon>Bacteria</taxon>
        <taxon>Bacillati</taxon>
        <taxon>Actinomycetota</taxon>
        <taxon>Actinomycetes</taxon>
        <taxon>Mycobacteriales</taxon>
        <taxon>Tsukamurellaceae</taxon>
        <taxon>Tsukamurella</taxon>
    </lineage>
</organism>
<keyword evidence="3 6" id="KW-0812">Transmembrane</keyword>
<dbReference type="EMBL" id="CP001966">
    <property type="protein sequence ID" value="ADG78202.1"/>
    <property type="molecule type" value="Genomic_DNA"/>
</dbReference>
<feature type="transmembrane region" description="Helical" evidence="6">
    <location>
        <begin position="343"/>
        <end position="361"/>
    </location>
</feature>
<sequence>MRDVALVSFGKYGQYLITLITLPLCARLLGPYGMGLLTVALSTVFLGALVTDQGITAFLAARIGDPGLSELRGAYGLMRGTMVALLGGLCAATHLFSTSDLLNIATLGLFGGAIGAAGEDWVQLGMKRFGVILMQQSVGRALYLLLLVALLPIRPTAHVAVLCMIVSSLVPVCWSWVWGCRELGPPGRPRELGDLYRLGAPVLLARMLENSYEQGAAALFAGALPRQAIGLFSASDRPVQATGSLLDAVGWTLLPRMADRKRIGADFWGMVRRMVLVVAGLGALAALMLTVLAPWIVPILFGAEFADAVPLLQVGAWSLPGMAVASFVATAVLPVLSDKIGVVAGAATGAVVAFITLGVAFQTHAPMTLVVGIALAETAAATFYLLRAEALRRRGVAPTLAEETPV</sequence>
<evidence type="ECO:0000256" key="6">
    <source>
        <dbReference type="SAM" id="Phobius"/>
    </source>
</evidence>
<dbReference type="Pfam" id="PF01943">
    <property type="entry name" value="Polysacc_synt"/>
    <property type="match status" value="1"/>
</dbReference>
<dbReference type="PANTHER" id="PTHR30250:SF11">
    <property type="entry name" value="O-ANTIGEN TRANSPORTER-RELATED"/>
    <property type="match status" value="1"/>
</dbReference>
<keyword evidence="5 6" id="KW-0472">Membrane</keyword>
<feature type="transmembrane region" description="Helical" evidence="6">
    <location>
        <begin position="275"/>
        <end position="297"/>
    </location>
</feature>
<feature type="transmembrane region" description="Helical" evidence="6">
    <location>
        <begin position="367"/>
        <end position="386"/>
    </location>
</feature>
<evidence type="ECO:0000256" key="3">
    <source>
        <dbReference type="ARBA" id="ARBA00022692"/>
    </source>
</evidence>
<feature type="transmembrane region" description="Helical" evidence="6">
    <location>
        <begin position="159"/>
        <end position="180"/>
    </location>
</feature>
<reference evidence="8" key="1">
    <citation type="submission" date="2010-03" db="EMBL/GenBank/DDBJ databases">
        <title>The complete chromosome of Tsukamurella paurometabola DSM 20162.</title>
        <authorList>
            <consortium name="US DOE Joint Genome Institute (JGI-PGF)"/>
            <person name="Lucas S."/>
            <person name="Copeland A."/>
            <person name="Lapidus A."/>
            <person name="Glavina del Rio T."/>
            <person name="Dalin E."/>
            <person name="Tice H."/>
            <person name="Bruce D."/>
            <person name="Goodwin L."/>
            <person name="Pitluck S."/>
            <person name="Kyrpides N."/>
            <person name="Mavromatis K."/>
            <person name="Ivanova N."/>
            <person name="Mikhailova N."/>
            <person name="Munk A.C."/>
            <person name="Brettin T."/>
            <person name="Detter J.C."/>
            <person name="Tapia R."/>
            <person name="Han C."/>
            <person name="Larimer F."/>
            <person name="Land M."/>
            <person name="Hauser L."/>
            <person name="Markowitz V."/>
            <person name="Cheng J.-F."/>
            <person name="Hugenholtz P."/>
            <person name="Woyke T."/>
            <person name="Wu D."/>
            <person name="Jando M."/>
            <person name="Brambilla E."/>
            <person name="Klenk H.-P."/>
            <person name="Eisen J.A."/>
        </authorList>
    </citation>
    <scope>NUCLEOTIDE SEQUENCE [LARGE SCALE GENOMIC DNA]</scope>
    <source>
        <strain evidence="8">ATCC 8368 / DSM 20162 / CCUG 35730 / CIP 100753 / JCM 10117 / KCTC 9821 / NBRC 16120 / NCIMB 702349 / NCTC 13040</strain>
    </source>
</reference>
<name>D5UY95_TSUPD</name>
<dbReference type="AlphaFoldDB" id="D5UY95"/>
<keyword evidence="4 6" id="KW-1133">Transmembrane helix</keyword>
<evidence type="ECO:0000256" key="2">
    <source>
        <dbReference type="ARBA" id="ARBA00022475"/>
    </source>
</evidence>
<dbReference type="KEGG" id="tpr:Tpau_1581"/>
<accession>D5UY95</accession>
<evidence type="ECO:0000256" key="5">
    <source>
        <dbReference type="ARBA" id="ARBA00023136"/>
    </source>
</evidence>
<dbReference type="STRING" id="521096.Tpau_1581"/>
<feature type="transmembrane region" description="Helical" evidence="6">
    <location>
        <begin position="317"/>
        <end position="336"/>
    </location>
</feature>
<feature type="transmembrane region" description="Helical" evidence="6">
    <location>
        <begin position="73"/>
        <end position="95"/>
    </location>
</feature>
<feature type="transmembrane region" description="Helical" evidence="6">
    <location>
        <begin position="101"/>
        <end position="118"/>
    </location>
</feature>
<proteinExistence type="predicted"/>
<feature type="transmembrane region" description="Helical" evidence="6">
    <location>
        <begin position="12"/>
        <end position="30"/>
    </location>
</feature>
<evidence type="ECO:0000313" key="8">
    <source>
        <dbReference type="Proteomes" id="UP000001213"/>
    </source>
</evidence>
<feature type="transmembrane region" description="Helical" evidence="6">
    <location>
        <begin position="130"/>
        <end position="153"/>
    </location>
</feature>
<keyword evidence="8" id="KW-1185">Reference proteome</keyword>
<dbReference type="PANTHER" id="PTHR30250">
    <property type="entry name" value="PST FAMILY PREDICTED COLANIC ACID TRANSPORTER"/>
    <property type="match status" value="1"/>
</dbReference>
<gene>
    <name evidence="7" type="ordered locus">Tpau_1581</name>
</gene>
<dbReference type="HOGENOM" id="CLU_632872_0_0_11"/>
<feature type="transmembrane region" description="Helical" evidence="6">
    <location>
        <begin position="36"/>
        <end position="61"/>
    </location>
</feature>